<dbReference type="RefSeq" id="WP_008824396.1">
    <property type="nucleotide sequence ID" value="NZ_AFNU02000008.1"/>
</dbReference>
<dbReference type="InterPro" id="IPR011990">
    <property type="entry name" value="TPR-like_helical_dom_sf"/>
</dbReference>
<keyword evidence="1" id="KW-0812">Transmembrane</keyword>
<dbReference type="Gene3D" id="1.25.40.10">
    <property type="entry name" value="Tetratricopeptide repeat domain"/>
    <property type="match status" value="1"/>
</dbReference>
<reference evidence="2 3" key="1">
    <citation type="journal article" date="2011" name="J. Bacteriol.">
        <title>Genome sequence of Haloplasma contractile, an unusual contractile bacterium from a deep-sea anoxic brine lake.</title>
        <authorList>
            <person name="Antunes A."/>
            <person name="Alam I."/>
            <person name="El Dorry H."/>
            <person name="Siam R."/>
            <person name="Robertson A."/>
            <person name="Bajic V.B."/>
            <person name="Stingl U."/>
        </authorList>
    </citation>
    <scope>NUCLEOTIDE SEQUENCE [LARGE SCALE GENOMIC DNA]</scope>
    <source>
        <strain evidence="2 3">SSD-17B</strain>
    </source>
</reference>
<dbReference type="SUPFAM" id="SSF101898">
    <property type="entry name" value="NHL repeat"/>
    <property type="match status" value="1"/>
</dbReference>
<dbReference type="SUPFAM" id="SSF48452">
    <property type="entry name" value="TPR-like"/>
    <property type="match status" value="1"/>
</dbReference>
<evidence type="ECO:0000313" key="3">
    <source>
        <dbReference type="Proteomes" id="UP000005707"/>
    </source>
</evidence>
<dbReference type="OrthoDB" id="9799230at2"/>
<reference evidence="2 3" key="2">
    <citation type="journal article" date="2013" name="PLoS ONE">
        <title>INDIGO - INtegrated Data Warehouse of MIcrobial GenOmes with Examples from the Red Sea Extremophiles.</title>
        <authorList>
            <person name="Alam I."/>
            <person name="Antunes A."/>
            <person name="Kamau A.A."/>
            <person name="Ba Alawi W."/>
            <person name="Kalkatawi M."/>
            <person name="Stingl U."/>
            <person name="Bajic V.B."/>
        </authorList>
    </citation>
    <scope>NUCLEOTIDE SEQUENCE [LARGE SCALE GENOMIC DNA]</scope>
    <source>
        <strain evidence="2 3">SSD-17B</strain>
    </source>
</reference>
<dbReference type="AlphaFoldDB" id="F7PRD7"/>
<keyword evidence="3" id="KW-1185">Reference proteome</keyword>
<dbReference type="InterPro" id="IPR011042">
    <property type="entry name" value="6-blade_b-propeller_TolB-like"/>
</dbReference>
<dbReference type="Proteomes" id="UP000005707">
    <property type="component" value="Unassembled WGS sequence"/>
</dbReference>
<dbReference type="eggNOG" id="COG3391">
    <property type="taxonomic scope" value="Bacteria"/>
</dbReference>
<dbReference type="InParanoid" id="F7PRD7"/>
<protein>
    <submittedName>
        <fullName evidence="2">NHL repeat containing protein</fullName>
    </submittedName>
</protein>
<organism evidence="2 3">
    <name type="scientific">Haloplasma contractile SSD-17B</name>
    <dbReference type="NCBI Taxonomy" id="1033810"/>
    <lineage>
        <taxon>Bacteria</taxon>
        <taxon>Bacillati</taxon>
        <taxon>Mycoplasmatota</taxon>
        <taxon>Mollicutes</taxon>
        <taxon>Haloplasmatales</taxon>
        <taxon>Haloplasmataceae</taxon>
        <taxon>Haloplasma</taxon>
    </lineage>
</organism>
<evidence type="ECO:0000256" key="1">
    <source>
        <dbReference type="SAM" id="Phobius"/>
    </source>
</evidence>
<dbReference type="EMBL" id="AFNU02000008">
    <property type="protein sequence ID" value="ERJ11737.1"/>
    <property type="molecule type" value="Genomic_DNA"/>
</dbReference>
<sequence>MRKLIYLITITVLLFINVLEVNAKDAGYNYSYWGDAIPSATGLSPAYSFNQFDLGIELTSPEDLFVNNNLVYMIDSGTNKLTILDDDYQVLHHVGSFNHIDDDNDVYTLSQPKGVTATEDAVYIADTQNSRILKLNHNLKVVDVYDAPDDRTFEEIDYRPLKLSVDRAGRTYVIAQGVYEGIIELNNDGTFNRYTGVNEITVNPLDIFWRQFLTEEQISKMQLYLPTEFTNLQINEMGFIYSTAKADKNGESESMIKALNPKGLDVLKRNGYSSPQGDLEYVLLDSSEVVAGPSNLVGITVNDYGVYTVLDQKRGRLFTYDNEGYLLYISGGKGTQVGKLQLPVAVQYKEEDLLVLDQSSKTLVVYKPTQFGELVNEAINHHYYGRFEESADVWQDVVKLNSNYEIAYIGIGKSLLRQEQYEKAMNNFELGKDKDYYSKAFVGYREELLERNFGYIASAVTVLIIVVFARGISKGYKDAKEE</sequence>
<keyword evidence="1" id="KW-0472">Membrane</keyword>
<evidence type="ECO:0000313" key="2">
    <source>
        <dbReference type="EMBL" id="ERJ11737.1"/>
    </source>
</evidence>
<accession>F7PRD7</accession>
<name>F7PRD7_9MOLU</name>
<comment type="caution">
    <text evidence="2">The sequence shown here is derived from an EMBL/GenBank/DDBJ whole genome shotgun (WGS) entry which is preliminary data.</text>
</comment>
<gene>
    <name evidence="2" type="ORF">HLPCO_002220</name>
</gene>
<feature type="transmembrane region" description="Helical" evidence="1">
    <location>
        <begin position="453"/>
        <end position="472"/>
    </location>
</feature>
<keyword evidence="1" id="KW-1133">Transmembrane helix</keyword>
<dbReference type="STRING" id="1033810.HLPCO_002220"/>
<proteinExistence type="predicted"/>
<dbReference type="Gene3D" id="2.120.10.30">
    <property type="entry name" value="TolB, C-terminal domain"/>
    <property type="match status" value="1"/>
</dbReference>